<dbReference type="InterPro" id="IPR024370">
    <property type="entry name" value="PBP_domain"/>
</dbReference>
<dbReference type="PIRSF" id="PIRSF002756">
    <property type="entry name" value="PstS"/>
    <property type="match status" value="1"/>
</dbReference>
<sequence length="372" mass="39031">MPMSRRKTKEVPVKRVAIISTLLVAGCLAGCVESRETPIGLVDEPGLTKTEGQVLAEGSSAQKRAMDLYGIKYATAVPGARLSYPPAGSGEGQTNFLAGTVDIAGSDTPLTTEQASQAAERCGGNEAWHLPLAFGGLAITYHLDGVPKLVLNADVLTRIYKDEIHTWNDPAIAALNPGVTLPEEHITPVYRSDRSGSTDTLQRFFKGTTNGAWNTTGLDYAGYGGVGASGSNGVVNTIRDTNGAVGYVETGYAVGARLGLAAIDFGAGPVVPEGPAVEAAVAKASFTNNGHNLVVNTDALYDAAKQPDSYPLIITSYNIVCSAGYPPEVRKRVKDFLTVALRHQDDELRNLGYAPLSGVHKGRMESAVAALS</sequence>
<proteinExistence type="inferred from homology"/>
<dbReference type="CDD" id="cd13565">
    <property type="entry name" value="PBP2_PstS"/>
    <property type="match status" value="1"/>
</dbReference>
<protein>
    <recommendedName>
        <fullName evidence="4">Phosphate-binding protein</fullName>
    </recommendedName>
</protein>
<dbReference type="GO" id="GO:0043190">
    <property type="term" value="C:ATP-binding cassette (ABC) transporter complex"/>
    <property type="evidence" value="ECO:0007669"/>
    <property type="project" value="InterPro"/>
</dbReference>
<comment type="similarity">
    <text evidence="1 4">Belongs to the PstS family.</text>
</comment>
<evidence type="ECO:0000256" key="3">
    <source>
        <dbReference type="ARBA" id="ARBA00022592"/>
    </source>
</evidence>
<dbReference type="STRING" id="1035195.HMPREF9997_02672"/>
<evidence type="ECO:0000256" key="4">
    <source>
        <dbReference type="PIRNR" id="PIRNR002756"/>
    </source>
</evidence>
<gene>
    <name evidence="6" type="ORF">HMPREF9997_02672</name>
</gene>
<dbReference type="PATRIC" id="fig|1035195.3.peg.2393"/>
<dbReference type="PROSITE" id="PS51257">
    <property type="entry name" value="PROKAR_LIPOPROTEIN"/>
    <property type="match status" value="1"/>
</dbReference>
<dbReference type="Proteomes" id="UP000010445">
    <property type="component" value="Unassembled WGS sequence"/>
</dbReference>
<dbReference type="Gene3D" id="3.40.190.10">
    <property type="entry name" value="Periplasmic binding protein-like II"/>
    <property type="match status" value="2"/>
</dbReference>
<evidence type="ECO:0000313" key="6">
    <source>
        <dbReference type="EMBL" id="EKX87894.1"/>
    </source>
</evidence>
<accession>L1MA84</accession>
<keyword evidence="7" id="KW-1185">Reference proteome</keyword>
<evidence type="ECO:0000259" key="5">
    <source>
        <dbReference type="Pfam" id="PF12849"/>
    </source>
</evidence>
<organism evidence="6 7">
    <name type="scientific">Corynebacterium durum F0235</name>
    <dbReference type="NCBI Taxonomy" id="1035195"/>
    <lineage>
        <taxon>Bacteria</taxon>
        <taxon>Bacillati</taxon>
        <taxon>Actinomycetota</taxon>
        <taxon>Actinomycetes</taxon>
        <taxon>Mycobacteriales</taxon>
        <taxon>Corynebacteriaceae</taxon>
        <taxon>Corynebacterium</taxon>
    </lineage>
</organism>
<keyword evidence="2 4" id="KW-0813">Transport</keyword>
<dbReference type="InterPro" id="IPR005673">
    <property type="entry name" value="ABC_phos-bd_PstS"/>
</dbReference>
<dbReference type="EMBL" id="AMEM01000041">
    <property type="protein sequence ID" value="EKX87894.1"/>
    <property type="molecule type" value="Genomic_DNA"/>
</dbReference>
<dbReference type="GO" id="GO:0042301">
    <property type="term" value="F:phosphate ion binding"/>
    <property type="evidence" value="ECO:0007669"/>
    <property type="project" value="InterPro"/>
</dbReference>
<keyword evidence="3 4" id="KW-0592">Phosphate transport</keyword>
<dbReference type="PANTHER" id="PTHR42996">
    <property type="entry name" value="PHOSPHATE-BINDING PROTEIN PSTS"/>
    <property type="match status" value="1"/>
</dbReference>
<reference evidence="6 7" key="1">
    <citation type="submission" date="2012-05" db="EMBL/GenBank/DDBJ databases">
        <authorList>
            <person name="Weinstock G."/>
            <person name="Sodergren E."/>
            <person name="Lobos E.A."/>
            <person name="Fulton L."/>
            <person name="Fulton R."/>
            <person name="Courtney L."/>
            <person name="Fronick C."/>
            <person name="O'Laughlin M."/>
            <person name="Godfrey J."/>
            <person name="Wilson R.M."/>
            <person name="Miner T."/>
            <person name="Farmer C."/>
            <person name="Delehaunty K."/>
            <person name="Cordes M."/>
            <person name="Minx P."/>
            <person name="Tomlinson C."/>
            <person name="Chen J."/>
            <person name="Wollam A."/>
            <person name="Pepin K.H."/>
            <person name="Bhonagiri V."/>
            <person name="Zhang X."/>
            <person name="Suruliraj S."/>
            <person name="Warren W."/>
            <person name="Mitreva M."/>
            <person name="Mardis E.R."/>
            <person name="Wilson R.K."/>
        </authorList>
    </citation>
    <scope>NUCLEOTIDE SEQUENCE [LARGE SCALE GENOMIC DNA]</scope>
    <source>
        <strain evidence="6 7">F0235</strain>
    </source>
</reference>
<dbReference type="Pfam" id="PF12849">
    <property type="entry name" value="PBP_like_2"/>
    <property type="match status" value="1"/>
</dbReference>
<dbReference type="eggNOG" id="COG0226">
    <property type="taxonomic scope" value="Bacteria"/>
</dbReference>
<dbReference type="PANTHER" id="PTHR42996:SF1">
    <property type="entry name" value="PHOSPHATE-BINDING PROTEIN PSTS"/>
    <property type="match status" value="1"/>
</dbReference>
<dbReference type="HOGENOM" id="CLU_034528_0_0_11"/>
<name>L1MA84_9CORY</name>
<dbReference type="InterPro" id="IPR050962">
    <property type="entry name" value="Phosphate-bind_PstS"/>
</dbReference>
<comment type="caution">
    <text evidence="6">The sequence shown here is derived from an EMBL/GenBank/DDBJ whole genome shotgun (WGS) entry which is preliminary data.</text>
</comment>
<dbReference type="GO" id="GO:0035435">
    <property type="term" value="P:phosphate ion transmembrane transport"/>
    <property type="evidence" value="ECO:0007669"/>
    <property type="project" value="InterPro"/>
</dbReference>
<dbReference type="AlphaFoldDB" id="L1MA84"/>
<evidence type="ECO:0000313" key="7">
    <source>
        <dbReference type="Proteomes" id="UP000010445"/>
    </source>
</evidence>
<feature type="domain" description="PBP" evidence="5">
    <location>
        <begin position="48"/>
        <end position="339"/>
    </location>
</feature>
<dbReference type="SUPFAM" id="SSF53850">
    <property type="entry name" value="Periplasmic binding protein-like II"/>
    <property type="match status" value="1"/>
</dbReference>
<evidence type="ECO:0000256" key="2">
    <source>
        <dbReference type="ARBA" id="ARBA00022448"/>
    </source>
</evidence>
<evidence type="ECO:0000256" key="1">
    <source>
        <dbReference type="ARBA" id="ARBA00008725"/>
    </source>
</evidence>
<dbReference type="NCBIfam" id="TIGR00975">
    <property type="entry name" value="3a0107s03"/>
    <property type="match status" value="1"/>
</dbReference>